<keyword evidence="8 15" id="KW-0418">Kinase</keyword>
<dbReference type="Proteomes" id="UP000679992">
    <property type="component" value="Unassembled WGS sequence"/>
</dbReference>
<dbReference type="InterPro" id="IPR004358">
    <property type="entry name" value="Sig_transdc_His_kin-like_C"/>
</dbReference>
<reference evidence="15 16" key="1">
    <citation type="submission" date="2021-03" db="EMBL/GenBank/DDBJ databases">
        <title>Antimicrobial resistance genes in bacteria isolated from Japanese honey, and their potential for conferring macrolide and lincosamide resistance in the American foulbrood pathogen Paenibacillus larvae.</title>
        <authorList>
            <person name="Okamoto M."/>
            <person name="Kumagai M."/>
            <person name="Kanamori H."/>
            <person name="Takamatsu D."/>
        </authorList>
    </citation>
    <scope>NUCLEOTIDE SEQUENCE [LARGE SCALE GENOMIC DNA]</scope>
    <source>
        <strain evidence="15 16">J42TS3</strain>
    </source>
</reference>
<dbReference type="PANTHER" id="PTHR45453">
    <property type="entry name" value="PHOSPHATE REGULON SENSOR PROTEIN PHOR"/>
    <property type="match status" value="1"/>
</dbReference>
<keyword evidence="10 13" id="KW-1133">Transmembrane helix</keyword>
<keyword evidence="9" id="KW-0067">ATP-binding</keyword>
<evidence type="ECO:0000256" key="12">
    <source>
        <dbReference type="ARBA" id="ARBA00023136"/>
    </source>
</evidence>
<keyword evidence="12 13" id="KW-0472">Membrane</keyword>
<comment type="caution">
    <text evidence="15">The sequence shown here is derived from an EMBL/GenBank/DDBJ whole genome shotgun (WGS) entry which is preliminary data.</text>
</comment>
<keyword evidence="16" id="KW-1185">Reference proteome</keyword>
<keyword evidence="7" id="KW-0547">Nucleotide-binding</keyword>
<dbReference type="InterPro" id="IPR050351">
    <property type="entry name" value="BphY/WalK/GraS-like"/>
</dbReference>
<evidence type="ECO:0000256" key="10">
    <source>
        <dbReference type="ARBA" id="ARBA00022989"/>
    </source>
</evidence>
<dbReference type="PRINTS" id="PR00344">
    <property type="entry name" value="BCTRLSENSOR"/>
</dbReference>
<protein>
    <recommendedName>
        <fullName evidence="3">histidine kinase</fullName>
        <ecNumber evidence="3">2.7.13.3</ecNumber>
    </recommendedName>
</protein>
<keyword evidence="11" id="KW-0902">Two-component regulatory system</keyword>
<evidence type="ECO:0000256" key="13">
    <source>
        <dbReference type="SAM" id="Phobius"/>
    </source>
</evidence>
<evidence type="ECO:0000256" key="8">
    <source>
        <dbReference type="ARBA" id="ARBA00022777"/>
    </source>
</evidence>
<evidence type="ECO:0000313" key="15">
    <source>
        <dbReference type="EMBL" id="GIP53451.1"/>
    </source>
</evidence>
<dbReference type="EC" id="2.7.13.3" evidence="3"/>
<feature type="domain" description="Histidine kinase" evidence="14">
    <location>
        <begin position="119"/>
        <end position="328"/>
    </location>
</feature>
<proteinExistence type="predicted"/>
<dbReference type="Pfam" id="PF02518">
    <property type="entry name" value="HATPase_c"/>
    <property type="match status" value="1"/>
</dbReference>
<accession>A0ABQ4MBT4</accession>
<dbReference type="InterPro" id="IPR005467">
    <property type="entry name" value="His_kinase_dom"/>
</dbReference>
<evidence type="ECO:0000256" key="11">
    <source>
        <dbReference type="ARBA" id="ARBA00023012"/>
    </source>
</evidence>
<name>A0ABQ4MBT4_9BACL</name>
<evidence type="ECO:0000256" key="1">
    <source>
        <dbReference type="ARBA" id="ARBA00000085"/>
    </source>
</evidence>
<dbReference type="PROSITE" id="PS50109">
    <property type="entry name" value="HIS_KIN"/>
    <property type="match status" value="1"/>
</dbReference>
<feature type="transmembrane region" description="Helical" evidence="13">
    <location>
        <begin position="34"/>
        <end position="54"/>
    </location>
</feature>
<dbReference type="InterPro" id="IPR003594">
    <property type="entry name" value="HATPase_dom"/>
</dbReference>
<evidence type="ECO:0000256" key="6">
    <source>
        <dbReference type="ARBA" id="ARBA00022692"/>
    </source>
</evidence>
<feature type="transmembrane region" description="Helical" evidence="13">
    <location>
        <begin position="12"/>
        <end position="28"/>
    </location>
</feature>
<gene>
    <name evidence="15" type="ORF">J42TS3_24860</name>
</gene>
<keyword evidence="4" id="KW-1003">Cell membrane</keyword>
<dbReference type="EMBL" id="BOSL01000007">
    <property type="protein sequence ID" value="GIP53451.1"/>
    <property type="molecule type" value="Genomic_DNA"/>
</dbReference>
<evidence type="ECO:0000256" key="5">
    <source>
        <dbReference type="ARBA" id="ARBA00022679"/>
    </source>
</evidence>
<evidence type="ECO:0000256" key="9">
    <source>
        <dbReference type="ARBA" id="ARBA00022840"/>
    </source>
</evidence>
<dbReference type="InterPro" id="IPR036890">
    <property type="entry name" value="HATPase_C_sf"/>
</dbReference>
<dbReference type="GO" id="GO:0016301">
    <property type="term" value="F:kinase activity"/>
    <property type="evidence" value="ECO:0007669"/>
    <property type="project" value="UniProtKB-KW"/>
</dbReference>
<dbReference type="SUPFAM" id="SSF55874">
    <property type="entry name" value="ATPase domain of HSP90 chaperone/DNA topoisomerase II/histidine kinase"/>
    <property type="match status" value="1"/>
</dbReference>
<dbReference type="SMART" id="SM00387">
    <property type="entry name" value="HATPase_c"/>
    <property type="match status" value="1"/>
</dbReference>
<keyword evidence="5" id="KW-0808">Transferase</keyword>
<evidence type="ECO:0000256" key="2">
    <source>
        <dbReference type="ARBA" id="ARBA00004651"/>
    </source>
</evidence>
<evidence type="ECO:0000259" key="14">
    <source>
        <dbReference type="PROSITE" id="PS50109"/>
    </source>
</evidence>
<comment type="subcellular location">
    <subcellularLocation>
        <location evidence="2">Cell membrane</location>
        <topology evidence="2">Multi-pass membrane protein</topology>
    </subcellularLocation>
</comment>
<organism evidence="15 16">
    <name type="scientific">Paenibacillus vini</name>
    <dbReference type="NCBI Taxonomy" id="1476024"/>
    <lineage>
        <taxon>Bacteria</taxon>
        <taxon>Bacillati</taxon>
        <taxon>Bacillota</taxon>
        <taxon>Bacilli</taxon>
        <taxon>Bacillales</taxon>
        <taxon>Paenibacillaceae</taxon>
        <taxon>Paenibacillus</taxon>
    </lineage>
</organism>
<evidence type="ECO:0000313" key="16">
    <source>
        <dbReference type="Proteomes" id="UP000679992"/>
    </source>
</evidence>
<evidence type="ECO:0000256" key="4">
    <source>
        <dbReference type="ARBA" id="ARBA00022475"/>
    </source>
</evidence>
<dbReference type="Gene3D" id="3.30.565.10">
    <property type="entry name" value="Histidine kinase-like ATPase, C-terminal domain"/>
    <property type="match status" value="1"/>
</dbReference>
<sequence>MKLFLKDQRPLFSFYILQLLTVSGVYWLDGYRNIAMVLYAALLSGCLLAVYLVFRYMSNRSFYRCLEQGEGLDAFKEVSPQTPLSEYLHRLLKKQYRHYVSELNRQQHKINHHLQFITQWVHQMKTPVSVIHLMVQDSDDSRSTAIGDEVDRLRKGLDLVLYTARLDSFSHDFVVEKLDLESLVRAAVSAQKRLFIRSKVFPQLEFTSKEPLFIATDEKWLTFVLTQILTNAVKYTANEPGTIAIRGYRKEDEAFLEIRDEGVGIPDSDLPRVFDAYFTGENGRNFRESTGMGLYLVKQICGQLGHRVELESAVGQGTLVRLIFRSEFSNLTKE</sequence>
<evidence type="ECO:0000256" key="3">
    <source>
        <dbReference type="ARBA" id="ARBA00012438"/>
    </source>
</evidence>
<evidence type="ECO:0000256" key="7">
    <source>
        <dbReference type="ARBA" id="ARBA00022741"/>
    </source>
</evidence>
<dbReference type="RefSeq" id="WP_213655012.1">
    <property type="nucleotide sequence ID" value="NZ_BOSL01000007.1"/>
</dbReference>
<keyword evidence="6 13" id="KW-0812">Transmembrane</keyword>
<dbReference type="PANTHER" id="PTHR45453:SF2">
    <property type="entry name" value="HISTIDINE KINASE"/>
    <property type="match status" value="1"/>
</dbReference>
<comment type="catalytic activity">
    <reaction evidence="1">
        <text>ATP + protein L-histidine = ADP + protein N-phospho-L-histidine.</text>
        <dbReference type="EC" id="2.7.13.3"/>
    </reaction>
</comment>